<evidence type="ECO:0000256" key="1">
    <source>
        <dbReference type="SAM" id="SignalP"/>
    </source>
</evidence>
<name>A0ABR1FHB6_AURAN</name>
<keyword evidence="1" id="KW-0732">Signal</keyword>
<gene>
    <name evidence="2" type="primary">SMARCA4</name>
    <name evidence="2" type="ORF">SO694_00075175</name>
</gene>
<dbReference type="EMBL" id="JBBJCI010000423">
    <property type="protein sequence ID" value="KAK7230810.1"/>
    <property type="molecule type" value="Genomic_DNA"/>
</dbReference>
<organism evidence="2 3">
    <name type="scientific">Aureococcus anophagefferens</name>
    <name type="common">Harmful bloom alga</name>
    <dbReference type="NCBI Taxonomy" id="44056"/>
    <lineage>
        <taxon>Eukaryota</taxon>
        <taxon>Sar</taxon>
        <taxon>Stramenopiles</taxon>
        <taxon>Ochrophyta</taxon>
        <taxon>Pelagophyceae</taxon>
        <taxon>Pelagomonadales</taxon>
        <taxon>Pelagomonadaceae</taxon>
        <taxon>Aureococcus</taxon>
    </lineage>
</organism>
<feature type="chain" id="PRO_5047010604" evidence="1">
    <location>
        <begin position="18"/>
        <end position="393"/>
    </location>
</feature>
<keyword evidence="3" id="KW-1185">Reference proteome</keyword>
<sequence length="393" mass="44797">MMHRIVALIVATRLARVRTVAWSRSGWKNCNNWVSKDPERRYWPNEDDRCHMLARNESEQRRCGAHPSVIRGYACSMDEAGLYFPFRRRLGLRTRPKRLPANRSVQSELGARLGDRALLYLGDSVSNEMKTLLLDRNEDLKRLAPGGGFLNFRRTDADALFGQVAYAAEADRDLGAYERKMVEFLDESYRDVVYIFNVGLHEESQPELYARTLRGLFPVVDRLGGAVYARGARLVPIFLDSSIQHFYSVNGGYTSPRLAFERLADYEGCDRGLDRAVRSLARPGNRKFSYRCAPSHMRAEYASCQTFGGSRVNKIARVEWERGNYTNIRFLPFGAATDALWDAHIGMSKQDCTHFCFFPALAELWSYLVLKALDAVDSGDAAAVRAFDAWDWR</sequence>
<reference evidence="2 3" key="1">
    <citation type="submission" date="2024-03" db="EMBL/GenBank/DDBJ databases">
        <title>Aureococcus anophagefferens CCMP1851 and Kratosvirus quantuckense: Draft genome of a second virus-susceptible host strain in the model system.</title>
        <authorList>
            <person name="Chase E."/>
            <person name="Truchon A.R."/>
            <person name="Schepens W."/>
            <person name="Wilhelm S.W."/>
        </authorList>
    </citation>
    <scope>NUCLEOTIDE SEQUENCE [LARGE SCALE GENOMIC DNA]</scope>
    <source>
        <strain evidence="2 3">CCMP1851</strain>
    </source>
</reference>
<feature type="signal peptide" evidence="1">
    <location>
        <begin position="1"/>
        <end position="17"/>
    </location>
</feature>
<evidence type="ECO:0000313" key="2">
    <source>
        <dbReference type="EMBL" id="KAK7230810.1"/>
    </source>
</evidence>
<proteinExistence type="predicted"/>
<dbReference type="Proteomes" id="UP001363151">
    <property type="component" value="Unassembled WGS sequence"/>
</dbReference>
<accession>A0ABR1FHB6</accession>
<comment type="caution">
    <text evidence="2">The sequence shown here is derived from an EMBL/GenBank/DDBJ whole genome shotgun (WGS) entry which is preliminary data.</text>
</comment>
<evidence type="ECO:0000313" key="3">
    <source>
        <dbReference type="Proteomes" id="UP001363151"/>
    </source>
</evidence>
<protein>
    <submittedName>
        <fullName evidence="2">ATP-dependent chromatin remodeler</fullName>
    </submittedName>
</protein>